<organism evidence="2 3">
    <name type="scientific">Akanthomyces muscarius</name>
    <name type="common">Entomopathogenic fungus</name>
    <name type="synonym">Lecanicillium muscarium</name>
    <dbReference type="NCBI Taxonomy" id="2231603"/>
    <lineage>
        <taxon>Eukaryota</taxon>
        <taxon>Fungi</taxon>
        <taxon>Dikarya</taxon>
        <taxon>Ascomycota</taxon>
        <taxon>Pezizomycotina</taxon>
        <taxon>Sordariomycetes</taxon>
        <taxon>Hypocreomycetidae</taxon>
        <taxon>Hypocreales</taxon>
        <taxon>Cordycipitaceae</taxon>
        <taxon>Akanthomyces</taxon>
    </lineage>
</organism>
<dbReference type="KEGG" id="amus:LMH87_003825"/>
<sequence>MQMRSNMQVPVAGQAPRHQGIKHPANPGTKSASRHPEQHHKQHPHGQTAYRNDPLLLFRPPLRQEQELEPAACTPPAASLSRPRLAASQFIIILPVFSLSAHYRPSRPSLHVYLFFFAFSHGAGRSSQAAIPFPPPLPTKFRRETSL</sequence>
<evidence type="ECO:0000313" key="2">
    <source>
        <dbReference type="EMBL" id="KAJ4144958.1"/>
    </source>
</evidence>
<comment type="caution">
    <text evidence="2">The sequence shown here is derived from an EMBL/GenBank/DDBJ whole genome shotgun (WGS) entry which is preliminary data.</text>
</comment>
<reference evidence="2" key="1">
    <citation type="journal article" date="2023" name="Access Microbiol">
        <title>De-novo genome assembly for Akanthomyces muscarius, a biocontrol agent of insect agricultural pests.</title>
        <authorList>
            <person name="Erdos Z."/>
            <person name="Studholme D.J."/>
            <person name="Raymond B."/>
            <person name="Sharma M."/>
        </authorList>
    </citation>
    <scope>NUCLEOTIDE SEQUENCE</scope>
    <source>
        <strain evidence="2">Ve6</strain>
    </source>
</reference>
<dbReference type="EMBL" id="JAJHUN010000011">
    <property type="protein sequence ID" value="KAJ4144958.1"/>
    <property type="molecule type" value="Genomic_DNA"/>
</dbReference>
<accession>A0A9W8UH08</accession>
<dbReference type="Proteomes" id="UP001144673">
    <property type="component" value="Chromosome 2"/>
</dbReference>
<name>A0A9W8UH08_AKAMU</name>
<protein>
    <submittedName>
        <fullName evidence="2">Uncharacterized protein</fullName>
    </submittedName>
</protein>
<dbReference type="GeneID" id="80890984"/>
<proteinExistence type="predicted"/>
<feature type="region of interest" description="Disordered" evidence="1">
    <location>
        <begin position="1"/>
        <end position="61"/>
    </location>
</feature>
<evidence type="ECO:0000256" key="1">
    <source>
        <dbReference type="SAM" id="MobiDB-lite"/>
    </source>
</evidence>
<evidence type="ECO:0000313" key="3">
    <source>
        <dbReference type="Proteomes" id="UP001144673"/>
    </source>
</evidence>
<gene>
    <name evidence="2" type="ORF">LMH87_003825</name>
</gene>
<dbReference type="RefSeq" id="XP_056048628.1">
    <property type="nucleotide sequence ID" value="XM_056194951.1"/>
</dbReference>
<dbReference type="AlphaFoldDB" id="A0A9W8UH08"/>
<keyword evidence="3" id="KW-1185">Reference proteome</keyword>